<protein>
    <submittedName>
        <fullName evidence="2">Cupin domain-containing protein</fullName>
    </submittedName>
</protein>
<keyword evidence="3" id="KW-1185">Reference proteome</keyword>
<dbReference type="AlphaFoldDB" id="A0A1G6ZFQ7"/>
<dbReference type="SUPFAM" id="SSF51182">
    <property type="entry name" value="RmlC-like cupins"/>
    <property type="match status" value="1"/>
</dbReference>
<accession>A0A1G6ZFQ7</accession>
<dbReference type="EMBL" id="FNAI01000003">
    <property type="protein sequence ID" value="SDE01183.1"/>
    <property type="molecule type" value="Genomic_DNA"/>
</dbReference>
<dbReference type="Proteomes" id="UP000199072">
    <property type="component" value="Unassembled WGS sequence"/>
</dbReference>
<organism evidence="2 3">
    <name type="scientific">Mucilaginibacter pineti</name>
    <dbReference type="NCBI Taxonomy" id="1391627"/>
    <lineage>
        <taxon>Bacteria</taxon>
        <taxon>Pseudomonadati</taxon>
        <taxon>Bacteroidota</taxon>
        <taxon>Sphingobacteriia</taxon>
        <taxon>Sphingobacteriales</taxon>
        <taxon>Sphingobacteriaceae</taxon>
        <taxon>Mucilaginibacter</taxon>
    </lineage>
</organism>
<name>A0A1G6ZFQ7_9SPHI</name>
<dbReference type="InterPro" id="IPR013096">
    <property type="entry name" value="Cupin_2"/>
</dbReference>
<dbReference type="STRING" id="1391627.SAMN05216464_103330"/>
<evidence type="ECO:0000313" key="3">
    <source>
        <dbReference type="Proteomes" id="UP000199072"/>
    </source>
</evidence>
<evidence type="ECO:0000259" key="1">
    <source>
        <dbReference type="Pfam" id="PF07883"/>
    </source>
</evidence>
<sequence>MDLTRIEHLTRLIYLDAHKVEETHTSHQFGIKRVLSKGFADLFQIKQIAIGTLNQGEDIAEHVHLDMDEHYYFLEGEGKMFVNGHEFALKEGIFLNVPATANHSLICNTGTLRFLYFSMAVAEKAI</sequence>
<evidence type="ECO:0000313" key="2">
    <source>
        <dbReference type="EMBL" id="SDE01183.1"/>
    </source>
</evidence>
<proteinExistence type="predicted"/>
<gene>
    <name evidence="2" type="ORF">SAMN05216464_103330</name>
</gene>
<dbReference type="Pfam" id="PF07883">
    <property type="entry name" value="Cupin_2"/>
    <property type="match status" value="1"/>
</dbReference>
<dbReference type="RefSeq" id="WP_091148308.1">
    <property type="nucleotide sequence ID" value="NZ_FNAI01000003.1"/>
</dbReference>
<dbReference type="Gene3D" id="2.60.120.10">
    <property type="entry name" value="Jelly Rolls"/>
    <property type="match status" value="1"/>
</dbReference>
<dbReference type="InterPro" id="IPR011051">
    <property type="entry name" value="RmlC_Cupin_sf"/>
</dbReference>
<dbReference type="InterPro" id="IPR014710">
    <property type="entry name" value="RmlC-like_jellyroll"/>
</dbReference>
<reference evidence="2 3" key="1">
    <citation type="submission" date="2016-10" db="EMBL/GenBank/DDBJ databases">
        <authorList>
            <person name="de Groot N.N."/>
        </authorList>
    </citation>
    <scope>NUCLEOTIDE SEQUENCE [LARGE SCALE GENOMIC DNA]</scope>
    <source>
        <strain evidence="2 3">47C3B</strain>
    </source>
</reference>
<dbReference type="OrthoDB" id="3395710at2"/>
<feature type="domain" description="Cupin type-2" evidence="1">
    <location>
        <begin position="52"/>
        <end position="115"/>
    </location>
</feature>